<evidence type="ECO:0000313" key="14">
    <source>
        <dbReference type="EMBL" id="KAG6491687.1"/>
    </source>
</evidence>
<keyword evidence="9" id="KW-1133">Transmembrane helix</keyword>
<evidence type="ECO:0000313" key="15">
    <source>
        <dbReference type="Proteomes" id="UP000734854"/>
    </source>
</evidence>
<evidence type="ECO:0000256" key="1">
    <source>
        <dbReference type="ARBA" id="ARBA00001936"/>
    </source>
</evidence>
<keyword evidence="11" id="KW-0472">Membrane</keyword>
<dbReference type="UniPathway" id="UPA00378"/>
<keyword evidence="10 13" id="KW-0333">Golgi apparatus</keyword>
<dbReference type="Pfam" id="PF01762">
    <property type="entry name" value="Galactosyl_T"/>
    <property type="match status" value="1"/>
</dbReference>
<comment type="cofactor">
    <cofactor evidence="1 13">
        <name>Mn(2+)</name>
        <dbReference type="ChEBI" id="CHEBI:29035"/>
    </cofactor>
</comment>
<dbReference type="PANTHER" id="PTHR11214">
    <property type="entry name" value="BETA-1,3-N-ACETYLGLUCOSAMINYLTRANSFERASE"/>
    <property type="match status" value="1"/>
</dbReference>
<evidence type="ECO:0000256" key="10">
    <source>
        <dbReference type="ARBA" id="ARBA00023034"/>
    </source>
</evidence>
<evidence type="ECO:0000256" key="5">
    <source>
        <dbReference type="ARBA" id="ARBA00022676"/>
    </source>
</evidence>
<comment type="caution">
    <text evidence="14">The sequence shown here is derived from an EMBL/GenBank/DDBJ whole genome shotgun (WGS) entry which is preliminary data.</text>
</comment>
<keyword evidence="8" id="KW-0735">Signal-anchor</keyword>
<evidence type="ECO:0000256" key="8">
    <source>
        <dbReference type="ARBA" id="ARBA00022968"/>
    </source>
</evidence>
<keyword evidence="7" id="KW-0812">Transmembrane</keyword>
<evidence type="ECO:0000256" key="6">
    <source>
        <dbReference type="ARBA" id="ARBA00022679"/>
    </source>
</evidence>
<keyword evidence="15" id="KW-1185">Reference proteome</keyword>
<protein>
    <recommendedName>
        <fullName evidence="13">Hexosyltransferase</fullName>
        <ecNumber evidence="13">2.4.1.-</ecNumber>
    </recommendedName>
</protein>
<name>A0A8J5KNX9_ZINOF</name>
<organism evidence="14 15">
    <name type="scientific">Zingiber officinale</name>
    <name type="common">Ginger</name>
    <name type="synonym">Amomum zingiber</name>
    <dbReference type="NCBI Taxonomy" id="94328"/>
    <lineage>
        <taxon>Eukaryota</taxon>
        <taxon>Viridiplantae</taxon>
        <taxon>Streptophyta</taxon>
        <taxon>Embryophyta</taxon>
        <taxon>Tracheophyta</taxon>
        <taxon>Spermatophyta</taxon>
        <taxon>Magnoliopsida</taxon>
        <taxon>Liliopsida</taxon>
        <taxon>Zingiberales</taxon>
        <taxon>Zingiberaceae</taxon>
        <taxon>Zingiber</taxon>
    </lineage>
</organism>
<comment type="subcellular location">
    <subcellularLocation>
        <location evidence="2 13">Golgi apparatus membrane</location>
        <topology evidence="2 13">Single-pass type II membrane protein</topology>
    </subcellularLocation>
</comment>
<dbReference type="GO" id="GO:0000139">
    <property type="term" value="C:Golgi membrane"/>
    <property type="evidence" value="ECO:0007669"/>
    <property type="project" value="UniProtKB-SubCell"/>
</dbReference>
<evidence type="ECO:0000256" key="12">
    <source>
        <dbReference type="ARBA" id="ARBA00023211"/>
    </source>
</evidence>
<evidence type="ECO:0000256" key="13">
    <source>
        <dbReference type="RuleBase" id="RU363063"/>
    </source>
</evidence>
<keyword evidence="5 13" id="KW-0328">Glycosyltransferase</keyword>
<evidence type="ECO:0000256" key="4">
    <source>
        <dbReference type="ARBA" id="ARBA00008661"/>
    </source>
</evidence>
<proteinExistence type="inferred from homology"/>
<evidence type="ECO:0000256" key="9">
    <source>
        <dbReference type="ARBA" id="ARBA00022989"/>
    </source>
</evidence>
<dbReference type="PANTHER" id="PTHR11214:SF290">
    <property type="entry name" value="BETA-1,3-GALACTOSYLTRANSFERASE 13-RELATED"/>
    <property type="match status" value="1"/>
</dbReference>
<dbReference type="Proteomes" id="UP000734854">
    <property type="component" value="Unassembled WGS sequence"/>
</dbReference>
<comment type="pathway">
    <text evidence="3">Protein modification; protein glycosylation.</text>
</comment>
<evidence type="ECO:0000256" key="3">
    <source>
        <dbReference type="ARBA" id="ARBA00004922"/>
    </source>
</evidence>
<reference evidence="14 15" key="1">
    <citation type="submission" date="2020-08" db="EMBL/GenBank/DDBJ databases">
        <title>Plant Genome Project.</title>
        <authorList>
            <person name="Zhang R.-G."/>
        </authorList>
    </citation>
    <scope>NUCLEOTIDE SEQUENCE [LARGE SCALE GENOMIC DNA]</scope>
    <source>
        <tissue evidence="14">Rhizome</tissue>
    </source>
</reference>
<gene>
    <name evidence="14" type="ORF">ZIOFF_046623</name>
</gene>
<evidence type="ECO:0000256" key="7">
    <source>
        <dbReference type="ARBA" id="ARBA00022692"/>
    </source>
</evidence>
<dbReference type="AlphaFoldDB" id="A0A8J5KNX9"/>
<dbReference type="Gene3D" id="3.90.550.50">
    <property type="match status" value="1"/>
</dbReference>
<keyword evidence="12 13" id="KW-0464">Manganese</keyword>
<dbReference type="InterPro" id="IPR002659">
    <property type="entry name" value="Glyco_trans_31"/>
</dbReference>
<dbReference type="EMBL" id="JACMSC010000013">
    <property type="protein sequence ID" value="KAG6491687.1"/>
    <property type="molecule type" value="Genomic_DNA"/>
</dbReference>
<sequence>MPMSPKIFYYRPASRFRRFSSSAFPILCLSLGLAGVLFGVFSITSPSRKCQDGEPRSVSVVWDRNGGDGAGGGVLERHKVMAFVGIQTGFGSVGRRRAIRQTWLPSSRQGLLRLEEATGLAFRFVIGKTNDKSKMAALQTEVNEYDDFMLIDIVEEYSNLPYKTLAFFKAAFALYDSDFYVKADDDIYLRPDRLSLLLAKERPTTQTYLGCMKKGPVYTDPNLKWYEPLAHLLGTEYFLHAYGPIYALSTDVVASLVALRNNRQVTRLENFGSAIVGFSTLPFASHYSHYFVPMTCARDFRLPTTSLSICNMWISSFRMFSNEDVTIGSWMLAMNVNHENNLALCEPDCSSSSIAVWDIPRCSGLCNPERKMLQLHKNEICLGTPTSSD</sequence>
<evidence type="ECO:0000256" key="2">
    <source>
        <dbReference type="ARBA" id="ARBA00004323"/>
    </source>
</evidence>
<accession>A0A8J5KNX9</accession>
<keyword evidence="6" id="KW-0808">Transferase</keyword>
<dbReference type="EC" id="2.4.1.-" evidence="13"/>
<dbReference type="GO" id="GO:0008378">
    <property type="term" value="F:galactosyltransferase activity"/>
    <property type="evidence" value="ECO:0007669"/>
    <property type="project" value="TreeGrafter"/>
</dbReference>
<evidence type="ECO:0000256" key="11">
    <source>
        <dbReference type="ARBA" id="ARBA00023136"/>
    </source>
</evidence>
<comment type="similarity">
    <text evidence="4 13">Belongs to the glycosyltransferase 31 family.</text>
</comment>